<protein>
    <recommendedName>
        <fullName evidence="2">MurNAc-LAA domain-containing protein</fullName>
    </recommendedName>
</protein>
<evidence type="ECO:0000256" key="1">
    <source>
        <dbReference type="ARBA" id="ARBA00022801"/>
    </source>
</evidence>
<dbReference type="PANTHER" id="PTHR30404">
    <property type="entry name" value="N-ACETYLMURAMOYL-L-ALANINE AMIDASE"/>
    <property type="match status" value="1"/>
</dbReference>
<evidence type="ECO:0000313" key="3">
    <source>
        <dbReference type="EMBL" id="GAI14891.1"/>
    </source>
</evidence>
<dbReference type="CDD" id="cd02696">
    <property type="entry name" value="MurNAc-LAA"/>
    <property type="match status" value="1"/>
</dbReference>
<dbReference type="InterPro" id="IPR050695">
    <property type="entry name" value="N-acetylmuramoyl_amidase_3"/>
</dbReference>
<comment type="caution">
    <text evidence="3">The sequence shown here is derived from an EMBL/GenBank/DDBJ whole genome shotgun (WGS) entry which is preliminary data.</text>
</comment>
<organism evidence="3">
    <name type="scientific">marine sediment metagenome</name>
    <dbReference type="NCBI Taxonomy" id="412755"/>
    <lineage>
        <taxon>unclassified sequences</taxon>
        <taxon>metagenomes</taxon>
        <taxon>ecological metagenomes</taxon>
    </lineage>
</organism>
<dbReference type="GO" id="GO:0009253">
    <property type="term" value="P:peptidoglycan catabolic process"/>
    <property type="evidence" value="ECO:0007669"/>
    <property type="project" value="InterPro"/>
</dbReference>
<dbReference type="Pfam" id="PF01520">
    <property type="entry name" value="Amidase_3"/>
    <property type="match status" value="1"/>
</dbReference>
<evidence type="ECO:0000259" key="2">
    <source>
        <dbReference type="SMART" id="SM00646"/>
    </source>
</evidence>
<sequence length="311" mass="35135">MKPLGAIKSAKLIPYTTYTRLEFDVEDINAFLERENEVVFYHKISKKVNLIVIDPGHGGIDPGAVGKKGLYEKDANLVIAKYLDRLIKDSLGIKIIMTREKDIYLSLKARTSIANSNSANLFVSIHCNASAKSSKMKGFETYFLSEARTTEARAVAMRENASLKFDGIEPTDVVSDILIDLAQTAHLEESNRFAEFIQDNAKRQLPISSRGVKQAGFYVLRGAFMPSILIECAFVSNLEEEKLLKQKSFRKKLAYCIFCGISFADFIAPSGFNLSFFLYLPSISTTTLLDYLYHHKSDHRRDNYIHDCQTR</sequence>
<dbReference type="InterPro" id="IPR002508">
    <property type="entry name" value="MurNAc-LAA_cat"/>
</dbReference>
<accession>X1M9W0</accession>
<dbReference type="SUPFAM" id="SSF53187">
    <property type="entry name" value="Zn-dependent exopeptidases"/>
    <property type="match status" value="1"/>
</dbReference>
<dbReference type="AlphaFoldDB" id="X1M9W0"/>
<reference evidence="3" key="1">
    <citation type="journal article" date="2014" name="Front. Microbiol.">
        <title>High frequency of phylogenetically diverse reductive dehalogenase-homologous genes in deep subseafloor sedimentary metagenomes.</title>
        <authorList>
            <person name="Kawai M."/>
            <person name="Futagami T."/>
            <person name="Toyoda A."/>
            <person name="Takaki Y."/>
            <person name="Nishi S."/>
            <person name="Hori S."/>
            <person name="Arai W."/>
            <person name="Tsubouchi T."/>
            <person name="Morono Y."/>
            <person name="Uchiyama I."/>
            <person name="Ito T."/>
            <person name="Fujiyama A."/>
            <person name="Inagaki F."/>
            <person name="Takami H."/>
        </authorList>
    </citation>
    <scope>NUCLEOTIDE SEQUENCE</scope>
    <source>
        <strain evidence="3">Expedition CK06-06</strain>
    </source>
</reference>
<name>X1M9W0_9ZZZZ</name>
<dbReference type="EMBL" id="BARV01009316">
    <property type="protein sequence ID" value="GAI14891.1"/>
    <property type="molecule type" value="Genomic_DNA"/>
</dbReference>
<dbReference type="SMART" id="SM00646">
    <property type="entry name" value="Ami_3"/>
    <property type="match status" value="1"/>
</dbReference>
<dbReference type="GO" id="GO:0008745">
    <property type="term" value="F:N-acetylmuramoyl-L-alanine amidase activity"/>
    <property type="evidence" value="ECO:0007669"/>
    <property type="project" value="InterPro"/>
</dbReference>
<feature type="domain" description="MurNAc-LAA" evidence="2">
    <location>
        <begin position="111"/>
        <end position="262"/>
    </location>
</feature>
<keyword evidence="1" id="KW-0378">Hydrolase</keyword>
<dbReference type="PANTHER" id="PTHR30404:SF0">
    <property type="entry name" value="N-ACETYLMURAMOYL-L-ALANINE AMIDASE AMIC"/>
    <property type="match status" value="1"/>
</dbReference>
<dbReference type="Gene3D" id="3.40.630.40">
    <property type="entry name" value="Zn-dependent exopeptidases"/>
    <property type="match status" value="1"/>
</dbReference>
<dbReference type="GO" id="GO:0030288">
    <property type="term" value="C:outer membrane-bounded periplasmic space"/>
    <property type="evidence" value="ECO:0007669"/>
    <property type="project" value="TreeGrafter"/>
</dbReference>
<proteinExistence type="predicted"/>
<dbReference type="FunFam" id="3.40.630.40:FF:000005">
    <property type="entry name" value="N-acetylmuramoyl-L-alanine amidase (AmiA)"/>
    <property type="match status" value="1"/>
</dbReference>
<gene>
    <name evidence="3" type="ORF">S06H3_18422</name>
</gene>